<comment type="similarity">
    <text evidence="2 8">Belongs to the FMO family.</text>
</comment>
<comment type="cofactor">
    <cofactor evidence="1 8">
        <name>FAD</name>
        <dbReference type="ChEBI" id="CHEBI:57692"/>
    </cofactor>
</comment>
<evidence type="ECO:0000256" key="2">
    <source>
        <dbReference type="ARBA" id="ARBA00009183"/>
    </source>
</evidence>
<evidence type="ECO:0000313" key="11">
    <source>
        <dbReference type="RefSeq" id="XP_011305642.1"/>
    </source>
</evidence>
<evidence type="ECO:0000256" key="6">
    <source>
        <dbReference type="ARBA" id="ARBA00023002"/>
    </source>
</evidence>
<accession>A0A9R1T9X0</accession>
<dbReference type="SUPFAM" id="SSF51905">
    <property type="entry name" value="FAD/NAD(P)-binding domain"/>
    <property type="match status" value="2"/>
</dbReference>
<dbReference type="RefSeq" id="XP_011305642.1">
    <property type="nucleotide sequence ID" value="XM_011307340.1"/>
</dbReference>
<dbReference type="FunFam" id="3.50.50.60:FF:000138">
    <property type="entry name" value="Flavin-containing monooxygenase"/>
    <property type="match status" value="1"/>
</dbReference>
<keyword evidence="3 8" id="KW-0285">Flavoprotein</keyword>
<reference evidence="9" key="1">
    <citation type="submission" date="2015-01" db="EMBL/GenBank/DDBJ databases">
        <title>Transcriptome Assembly of Fopius arisanus.</title>
        <authorList>
            <person name="Geib S."/>
        </authorList>
    </citation>
    <scope>NUCLEOTIDE SEQUENCE</scope>
</reference>
<evidence type="ECO:0000256" key="5">
    <source>
        <dbReference type="ARBA" id="ARBA00022857"/>
    </source>
</evidence>
<dbReference type="Proteomes" id="UP000694866">
    <property type="component" value="Unplaced"/>
</dbReference>
<dbReference type="GO" id="GO:0004499">
    <property type="term" value="F:N,N-dimethylaniline monooxygenase activity"/>
    <property type="evidence" value="ECO:0007669"/>
    <property type="project" value="InterPro"/>
</dbReference>
<organism evidence="9">
    <name type="scientific">Fopius arisanus</name>
    <dbReference type="NCBI Taxonomy" id="64838"/>
    <lineage>
        <taxon>Eukaryota</taxon>
        <taxon>Metazoa</taxon>
        <taxon>Ecdysozoa</taxon>
        <taxon>Arthropoda</taxon>
        <taxon>Hexapoda</taxon>
        <taxon>Insecta</taxon>
        <taxon>Pterygota</taxon>
        <taxon>Neoptera</taxon>
        <taxon>Endopterygota</taxon>
        <taxon>Hymenoptera</taxon>
        <taxon>Apocrita</taxon>
        <taxon>Ichneumonoidea</taxon>
        <taxon>Braconidae</taxon>
        <taxon>Opiinae</taxon>
        <taxon>Fopius</taxon>
    </lineage>
</organism>
<dbReference type="Pfam" id="PF00743">
    <property type="entry name" value="FMO-like"/>
    <property type="match status" value="2"/>
</dbReference>
<dbReference type="EC" id="1.-.-.-" evidence="8"/>
<keyword evidence="7 8" id="KW-0503">Monooxygenase</keyword>
<gene>
    <name evidence="9" type="primary">FMOGS-OX3_1</name>
    <name evidence="11" type="synonym">LOC105268074</name>
    <name evidence="9" type="ORF">g.51558</name>
</gene>
<keyword evidence="5" id="KW-0521">NADP</keyword>
<dbReference type="OrthoDB" id="66881at2759"/>
<evidence type="ECO:0000256" key="8">
    <source>
        <dbReference type="RuleBase" id="RU361177"/>
    </source>
</evidence>
<accession>A0A0C9RYT8</accession>
<dbReference type="InterPro" id="IPR036188">
    <property type="entry name" value="FAD/NAD-bd_sf"/>
</dbReference>
<dbReference type="AlphaFoldDB" id="A0A0C9RYT8"/>
<evidence type="ECO:0000256" key="1">
    <source>
        <dbReference type="ARBA" id="ARBA00001974"/>
    </source>
</evidence>
<proteinExistence type="inferred from homology"/>
<evidence type="ECO:0000313" key="9">
    <source>
        <dbReference type="EMBL" id="JAG82918.1"/>
    </source>
</evidence>
<evidence type="ECO:0000256" key="7">
    <source>
        <dbReference type="ARBA" id="ARBA00023033"/>
    </source>
</evidence>
<evidence type="ECO:0000256" key="4">
    <source>
        <dbReference type="ARBA" id="ARBA00022827"/>
    </source>
</evidence>
<dbReference type="PANTHER" id="PTHR23023">
    <property type="entry name" value="DIMETHYLANILINE MONOOXYGENASE"/>
    <property type="match status" value="1"/>
</dbReference>
<dbReference type="GO" id="GO:0050661">
    <property type="term" value="F:NADP binding"/>
    <property type="evidence" value="ECO:0007669"/>
    <property type="project" value="InterPro"/>
</dbReference>
<keyword evidence="10" id="KW-1185">Reference proteome</keyword>
<keyword evidence="4 8" id="KW-0274">FAD</keyword>
<dbReference type="GO" id="GO:0050660">
    <property type="term" value="F:flavin adenine dinucleotide binding"/>
    <property type="evidence" value="ECO:0007669"/>
    <property type="project" value="InterPro"/>
</dbReference>
<dbReference type="InterPro" id="IPR000960">
    <property type="entry name" value="Flavin_mOase"/>
</dbReference>
<evidence type="ECO:0000256" key="3">
    <source>
        <dbReference type="ARBA" id="ARBA00022630"/>
    </source>
</evidence>
<dbReference type="PRINTS" id="PR00370">
    <property type="entry name" value="FMOXYGENASE"/>
</dbReference>
<dbReference type="Gene3D" id="3.50.50.60">
    <property type="entry name" value="FAD/NAD(P)-binding domain"/>
    <property type="match status" value="2"/>
</dbReference>
<dbReference type="EMBL" id="GBYB01013151">
    <property type="protein sequence ID" value="JAG82918.1"/>
    <property type="molecule type" value="Transcribed_RNA"/>
</dbReference>
<evidence type="ECO:0000313" key="10">
    <source>
        <dbReference type="Proteomes" id="UP000694866"/>
    </source>
</evidence>
<keyword evidence="6 8" id="KW-0560">Oxidoreductase</keyword>
<dbReference type="KEGG" id="fas:105268074"/>
<dbReference type="GeneID" id="105268074"/>
<dbReference type="InterPro" id="IPR020946">
    <property type="entry name" value="Flavin_mOase-like"/>
</dbReference>
<reference evidence="11" key="2">
    <citation type="submission" date="2025-04" db="UniProtKB">
        <authorList>
            <consortium name="RefSeq"/>
        </authorList>
    </citation>
    <scope>IDENTIFICATION</scope>
    <source>
        <strain evidence="11">USDA-PBARC FA_bdor</strain>
        <tissue evidence="11">Whole organism</tissue>
    </source>
</reference>
<protein>
    <recommendedName>
        <fullName evidence="8">Flavin-containing monooxygenase</fullName>
        <ecNumber evidence="8">1.-.-.-</ecNumber>
    </recommendedName>
</protein>
<dbReference type="PIRSF" id="PIRSF000332">
    <property type="entry name" value="FMO"/>
    <property type="match status" value="1"/>
</dbReference>
<dbReference type="InterPro" id="IPR050346">
    <property type="entry name" value="FMO-like"/>
</dbReference>
<sequence>MPSNKTRVAIIGGGVAGLVAARHISSRPQDIELTLFEQTDAVGGTWVYTDDTDLDKNGLRVHSSMYENLKTNLPKEIMQIPDFPLKVEDTRSFVSHRVIKQYLEDYTQHFNIYPFIKFNTLVTRVEPSTSGSGRTIYAITYEDVIDKVQCTQTFDAVVVCNGNYSVGVIPMIKGSETFPGDCIHSHQYRNPKKYAGRRVCIFGASWSGIDIATEVANYATKIYLSHNLETLGAVMPENIEQRPGIISIEGNTVIFKDGTSAEVDDLIYCTGYKFTYPFLSEKIELLTVDNHVEPIYKHLIHTDMPNLFFMGLPSLVIPFPMFHIQAQYILKILEGQLKLPSSEEMRMDFMREKQALLDEGIPVRHISKLKERQWSYYDELASAANVPSFPPVIRKIITHVDQMRAKDFTTYKNYQYKILDRENFTYTYRKIS</sequence>
<name>A0A0C9RYT8_9HYME</name>